<dbReference type="GO" id="GO:0005737">
    <property type="term" value="C:cytoplasm"/>
    <property type="evidence" value="ECO:0007669"/>
    <property type="project" value="UniProtKB-SubCell"/>
</dbReference>
<comment type="pathway">
    <text evidence="2">Cell wall biogenesis; peptidoglycan biosynthesis.</text>
</comment>
<evidence type="ECO:0000256" key="13">
    <source>
        <dbReference type="ARBA" id="ARBA00042842"/>
    </source>
</evidence>
<keyword evidence="7" id="KW-0573">Peptidoglycan synthesis</keyword>
<dbReference type="InterPro" id="IPR013792">
    <property type="entry name" value="RNA3'P_cycl/enolpyr_Trfase_a/b"/>
</dbReference>
<dbReference type="NCBIfam" id="TIGR01072">
    <property type="entry name" value="murA"/>
    <property type="match status" value="1"/>
</dbReference>
<dbReference type="InterPro" id="IPR005750">
    <property type="entry name" value="UDP_GlcNAc_COvinyl_MurA"/>
</dbReference>
<dbReference type="GO" id="GO:0008360">
    <property type="term" value="P:regulation of cell shape"/>
    <property type="evidence" value="ECO:0007669"/>
    <property type="project" value="UniProtKB-KW"/>
</dbReference>
<comment type="similarity">
    <text evidence="10">Belongs to the EPSP synthase family. MurA subfamily.</text>
</comment>
<keyword evidence="3" id="KW-0963">Cytoplasm</keyword>
<evidence type="ECO:0000256" key="2">
    <source>
        <dbReference type="ARBA" id="ARBA00004752"/>
    </source>
</evidence>
<dbReference type="CDD" id="cd01555">
    <property type="entry name" value="UdpNAET"/>
    <property type="match status" value="1"/>
</dbReference>
<dbReference type="InterPro" id="IPR036968">
    <property type="entry name" value="Enolpyruvate_Tfrase_sf"/>
</dbReference>
<keyword evidence="9" id="KW-0961">Cell wall biogenesis/degradation</keyword>
<evidence type="ECO:0000256" key="14">
    <source>
        <dbReference type="ARBA" id="ARBA00047527"/>
    </source>
</evidence>
<proteinExistence type="inferred from homology"/>
<reference evidence="16" key="1">
    <citation type="submission" date="2019-08" db="EMBL/GenBank/DDBJ databases">
        <authorList>
            <person name="Kucharzyk K."/>
            <person name="Murdoch R.W."/>
            <person name="Higgins S."/>
            <person name="Loffler F."/>
        </authorList>
    </citation>
    <scope>NUCLEOTIDE SEQUENCE</scope>
</reference>
<dbReference type="Gene3D" id="3.65.10.10">
    <property type="entry name" value="Enolpyruvate transferase domain"/>
    <property type="match status" value="2"/>
</dbReference>
<dbReference type="InterPro" id="IPR001986">
    <property type="entry name" value="Enolpyruvate_Tfrase_dom"/>
</dbReference>
<dbReference type="EMBL" id="VSSQ01003266">
    <property type="protein sequence ID" value="MPM19899.1"/>
    <property type="molecule type" value="Genomic_DNA"/>
</dbReference>
<evidence type="ECO:0000256" key="10">
    <source>
        <dbReference type="ARBA" id="ARBA00038367"/>
    </source>
</evidence>
<dbReference type="Pfam" id="PF00275">
    <property type="entry name" value="EPSP_synthase"/>
    <property type="match status" value="1"/>
</dbReference>
<organism evidence="16">
    <name type="scientific">bioreactor metagenome</name>
    <dbReference type="NCBI Taxonomy" id="1076179"/>
    <lineage>
        <taxon>unclassified sequences</taxon>
        <taxon>metagenomes</taxon>
        <taxon>ecological metagenomes</taxon>
    </lineage>
</organism>
<accession>A0A644XUZ0</accession>
<dbReference type="PANTHER" id="PTHR43783">
    <property type="entry name" value="UDP-N-ACETYLGLUCOSAMINE 1-CARBOXYVINYLTRANSFERASE"/>
    <property type="match status" value="1"/>
</dbReference>
<evidence type="ECO:0000256" key="6">
    <source>
        <dbReference type="ARBA" id="ARBA00022960"/>
    </source>
</evidence>
<dbReference type="GO" id="GO:0008760">
    <property type="term" value="F:UDP-N-acetylglucosamine 1-carboxyvinyltransferase activity"/>
    <property type="evidence" value="ECO:0007669"/>
    <property type="project" value="UniProtKB-EC"/>
</dbReference>
<dbReference type="HAMAP" id="MF_00111">
    <property type="entry name" value="MurA"/>
    <property type="match status" value="1"/>
</dbReference>
<comment type="caution">
    <text evidence="16">The sequence shown here is derived from an EMBL/GenBank/DDBJ whole genome shotgun (WGS) entry which is preliminary data.</text>
</comment>
<evidence type="ECO:0000256" key="5">
    <source>
        <dbReference type="ARBA" id="ARBA00022679"/>
    </source>
</evidence>
<evidence type="ECO:0000259" key="15">
    <source>
        <dbReference type="Pfam" id="PF00275"/>
    </source>
</evidence>
<evidence type="ECO:0000313" key="16">
    <source>
        <dbReference type="EMBL" id="MPM19899.1"/>
    </source>
</evidence>
<comment type="subcellular location">
    <subcellularLocation>
        <location evidence="1">Cytoplasm</location>
    </subcellularLocation>
</comment>
<evidence type="ECO:0000256" key="9">
    <source>
        <dbReference type="ARBA" id="ARBA00023316"/>
    </source>
</evidence>
<dbReference type="GO" id="GO:0071555">
    <property type="term" value="P:cell wall organization"/>
    <property type="evidence" value="ECO:0007669"/>
    <property type="project" value="UniProtKB-KW"/>
</dbReference>
<comment type="catalytic activity">
    <reaction evidence="14">
        <text>phosphoenolpyruvate + UDP-N-acetyl-alpha-D-glucosamine = UDP-N-acetyl-3-O-(1-carboxyvinyl)-alpha-D-glucosamine + phosphate</text>
        <dbReference type="Rhea" id="RHEA:18681"/>
        <dbReference type="ChEBI" id="CHEBI:43474"/>
        <dbReference type="ChEBI" id="CHEBI:57705"/>
        <dbReference type="ChEBI" id="CHEBI:58702"/>
        <dbReference type="ChEBI" id="CHEBI:68483"/>
        <dbReference type="EC" id="2.5.1.7"/>
    </reaction>
</comment>
<dbReference type="GO" id="GO:0009252">
    <property type="term" value="P:peptidoglycan biosynthetic process"/>
    <property type="evidence" value="ECO:0007669"/>
    <property type="project" value="UniProtKB-KW"/>
</dbReference>
<dbReference type="AlphaFoldDB" id="A0A644XUZ0"/>
<gene>
    <name evidence="16" type="primary">murAB_1</name>
    <name evidence="16" type="ORF">SDC9_66326</name>
</gene>
<evidence type="ECO:0000256" key="3">
    <source>
        <dbReference type="ARBA" id="ARBA00022490"/>
    </source>
</evidence>
<feature type="domain" description="Enolpyruvate transferase" evidence="15">
    <location>
        <begin position="7"/>
        <end position="406"/>
    </location>
</feature>
<dbReference type="EC" id="2.5.1.7" evidence="11"/>
<keyword evidence="8" id="KW-0131">Cell cycle</keyword>
<keyword evidence="6" id="KW-0133">Cell shape</keyword>
<evidence type="ECO:0000256" key="8">
    <source>
        <dbReference type="ARBA" id="ARBA00023306"/>
    </source>
</evidence>
<dbReference type="GO" id="GO:0019277">
    <property type="term" value="P:UDP-N-acetylgalactosamine biosynthetic process"/>
    <property type="evidence" value="ECO:0007669"/>
    <property type="project" value="InterPro"/>
</dbReference>
<name>A0A644XUZ0_9ZZZZ</name>
<keyword evidence="4" id="KW-0132">Cell division</keyword>
<evidence type="ECO:0000256" key="12">
    <source>
        <dbReference type="ARBA" id="ARBA00039754"/>
    </source>
</evidence>
<dbReference type="NCBIfam" id="NF009470">
    <property type="entry name" value="PRK12830.1"/>
    <property type="match status" value="1"/>
</dbReference>
<evidence type="ECO:0000256" key="7">
    <source>
        <dbReference type="ARBA" id="ARBA00022984"/>
    </source>
</evidence>
<evidence type="ECO:0000256" key="4">
    <source>
        <dbReference type="ARBA" id="ARBA00022618"/>
    </source>
</evidence>
<sequence>MEKLVITGGKRLNGEVFISGAKNAAVAIIPAAIMAGGICVIDNLPNIEDVASLRSTLNKMGAGCEYADKHTLKIDSSGDINTCAVFEEVRKIRASYYLLGALLGRYKNAAVALPGGCNFGTRPIDLHLKGFRALGAKVEVSNGIVKLSAEKLIGTQIYMDQVSVGATINIMLASSMAEGTTIIENAAKEPHVVDTANFLNMMGANIKGAGTDIIRIRGVKELHGAEYTIIPDQIEAGTYMIAAAMAGGEVTVKNIIPKHMDSLTAKLAEMGVNIEKDDDSIKIISSGALNCANIKTMSYPGFPTDLQPQMTALLSACNGISVVTENVWDNRYQYVDELRQLGAKITVESRVALIEGVKKLKGAKVSATDLRAGAAMIVAGLSAEGVTEISNIKYIDRGYEEIEEKLSNLGADIIRVDED</sequence>
<dbReference type="SUPFAM" id="SSF55205">
    <property type="entry name" value="EPT/RTPC-like"/>
    <property type="match status" value="1"/>
</dbReference>
<dbReference type="FunFam" id="3.65.10.10:FF:000001">
    <property type="entry name" value="UDP-N-acetylglucosamine 1-carboxyvinyltransferase"/>
    <property type="match status" value="1"/>
</dbReference>
<dbReference type="NCBIfam" id="NF006873">
    <property type="entry name" value="PRK09369.1"/>
    <property type="match status" value="1"/>
</dbReference>
<evidence type="ECO:0000256" key="1">
    <source>
        <dbReference type="ARBA" id="ARBA00004496"/>
    </source>
</evidence>
<evidence type="ECO:0000256" key="11">
    <source>
        <dbReference type="ARBA" id="ARBA00039108"/>
    </source>
</evidence>
<dbReference type="InterPro" id="IPR050068">
    <property type="entry name" value="MurA_subfamily"/>
</dbReference>
<keyword evidence="5 16" id="KW-0808">Transferase</keyword>
<dbReference type="PANTHER" id="PTHR43783:SF2">
    <property type="entry name" value="UDP-N-ACETYLGLUCOSAMINE 1-CARBOXYVINYLTRANSFERASE 2"/>
    <property type="match status" value="1"/>
</dbReference>
<dbReference type="GO" id="GO:0051301">
    <property type="term" value="P:cell division"/>
    <property type="evidence" value="ECO:0007669"/>
    <property type="project" value="UniProtKB-KW"/>
</dbReference>
<protein>
    <recommendedName>
        <fullName evidence="12">UDP-N-acetylglucosamine 1-carboxyvinyltransferase</fullName>
        <ecNumber evidence="11">2.5.1.7</ecNumber>
    </recommendedName>
    <alternativeName>
        <fullName evidence="13">UDP-N-acetylglucosamine enolpyruvyl transferase</fullName>
    </alternativeName>
</protein>